<dbReference type="Pfam" id="PF08327">
    <property type="entry name" value="AHSA1"/>
    <property type="match status" value="1"/>
</dbReference>
<dbReference type="InterPro" id="IPR023393">
    <property type="entry name" value="START-like_dom_sf"/>
</dbReference>
<organism evidence="3 4">
    <name type="scientific">Agromyces ramosus</name>
    <dbReference type="NCBI Taxonomy" id="33879"/>
    <lineage>
        <taxon>Bacteria</taxon>
        <taxon>Bacillati</taxon>
        <taxon>Actinomycetota</taxon>
        <taxon>Actinomycetes</taxon>
        <taxon>Micrococcales</taxon>
        <taxon>Microbacteriaceae</taxon>
        <taxon>Agromyces</taxon>
    </lineage>
</organism>
<evidence type="ECO:0000259" key="2">
    <source>
        <dbReference type="Pfam" id="PF08327"/>
    </source>
</evidence>
<dbReference type="Gene3D" id="3.30.530.20">
    <property type="match status" value="1"/>
</dbReference>
<evidence type="ECO:0000256" key="1">
    <source>
        <dbReference type="ARBA" id="ARBA00006817"/>
    </source>
</evidence>
<protein>
    <submittedName>
        <fullName evidence="3">Uncharacterized protein YndB with AHSA1/START domain</fullName>
    </submittedName>
</protein>
<gene>
    <name evidence="3" type="ORF">QFZ26_002470</name>
</gene>
<feature type="domain" description="Activator of Hsp90 ATPase homologue 1/2-like C-terminal" evidence="2">
    <location>
        <begin position="40"/>
        <end position="153"/>
    </location>
</feature>
<evidence type="ECO:0000313" key="4">
    <source>
        <dbReference type="Proteomes" id="UP001239083"/>
    </source>
</evidence>
<comment type="similarity">
    <text evidence="1">Belongs to the AHA1 family.</text>
</comment>
<dbReference type="SUPFAM" id="SSF55961">
    <property type="entry name" value="Bet v1-like"/>
    <property type="match status" value="1"/>
</dbReference>
<comment type="caution">
    <text evidence="3">The sequence shown here is derived from an EMBL/GenBank/DDBJ whole genome shotgun (WGS) entry which is preliminary data.</text>
</comment>
<dbReference type="InterPro" id="IPR013538">
    <property type="entry name" value="ASHA1/2-like_C"/>
</dbReference>
<dbReference type="Proteomes" id="UP001239083">
    <property type="component" value="Unassembled WGS sequence"/>
</dbReference>
<dbReference type="EMBL" id="JAUSYY010000001">
    <property type="protein sequence ID" value="MDQ0894915.1"/>
    <property type="molecule type" value="Genomic_DNA"/>
</dbReference>
<proteinExistence type="inferred from homology"/>
<keyword evidence="4" id="KW-1185">Reference proteome</keyword>
<accession>A0ABU0RA06</accession>
<dbReference type="RefSeq" id="WP_307042548.1">
    <property type="nucleotide sequence ID" value="NZ_JAUSYY010000001.1"/>
</dbReference>
<name>A0ABU0RA06_9MICO</name>
<evidence type="ECO:0000313" key="3">
    <source>
        <dbReference type="EMBL" id="MDQ0894915.1"/>
    </source>
</evidence>
<dbReference type="CDD" id="cd08899">
    <property type="entry name" value="SRPBCC_CalC_Aha1-like_6"/>
    <property type="match status" value="1"/>
</dbReference>
<reference evidence="3 4" key="1">
    <citation type="submission" date="2023-07" db="EMBL/GenBank/DDBJ databases">
        <title>Comparative genomics of wheat-associated soil bacteria to identify genetic determinants of phenazine resistance.</title>
        <authorList>
            <person name="Mouncey N."/>
        </authorList>
    </citation>
    <scope>NUCLEOTIDE SEQUENCE [LARGE SCALE GENOMIC DNA]</scope>
    <source>
        <strain evidence="3 4">V3I3</strain>
    </source>
</reference>
<sequence>MNDYTSEAHRVLTEAHRSVTIDKQDAAAASVLTVSHVYRTDVDDLWNAIVDQQRLARWFGTVSGDFRLGGTYAVEGNASGTILTCDAPTGFSATWEFGGGTSELSVTLTPEGDGTRLTLQHSGDVPYEFYDQFGPGATGVGWDGALLGLAAHLAFDTDAPLETTEWATSEEGLAFIRASAAVWGDAAIAAGEPEESARASADRTAAFFSGVEQH</sequence>